<dbReference type="Pfam" id="PF00535">
    <property type="entry name" value="Glycos_transf_2"/>
    <property type="match status" value="1"/>
</dbReference>
<evidence type="ECO:0000313" key="3">
    <source>
        <dbReference type="EMBL" id="MFD2058814.1"/>
    </source>
</evidence>
<keyword evidence="1" id="KW-0175">Coiled coil</keyword>
<protein>
    <submittedName>
        <fullName evidence="3">Glycosyltransferase</fullName>
        <ecNumber evidence="3">2.4.-.-</ecNumber>
    </submittedName>
</protein>
<keyword evidence="3" id="KW-0808">Transferase</keyword>
<dbReference type="Gene3D" id="3.90.550.10">
    <property type="entry name" value="Spore Coat Polysaccharide Biosynthesis Protein SpsA, Chain A"/>
    <property type="match status" value="1"/>
</dbReference>
<name>A0ABW4WT89_9HYPH</name>
<evidence type="ECO:0000256" key="1">
    <source>
        <dbReference type="SAM" id="Coils"/>
    </source>
</evidence>
<reference evidence="4" key="1">
    <citation type="journal article" date="2019" name="Int. J. Syst. Evol. Microbiol.">
        <title>The Global Catalogue of Microorganisms (GCM) 10K type strain sequencing project: providing services to taxonomists for standard genome sequencing and annotation.</title>
        <authorList>
            <consortium name="The Broad Institute Genomics Platform"/>
            <consortium name="The Broad Institute Genome Sequencing Center for Infectious Disease"/>
            <person name="Wu L."/>
            <person name="Ma J."/>
        </authorList>
    </citation>
    <scope>NUCLEOTIDE SEQUENCE [LARGE SCALE GENOMIC DNA]</scope>
    <source>
        <strain evidence="4">CGMCC 1.16226</strain>
    </source>
</reference>
<dbReference type="RefSeq" id="WP_379027249.1">
    <property type="nucleotide sequence ID" value="NZ_JBHUGY010000080.1"/>
</dbReference>
<keyword evidence="3" id="KW-0328">Glycosyltransferase</keyword>
<feature type="domain" description="Glycosyltransferase 2-like" evidence="2">
    <location>
        <begin position="8"/>
        <end position="126"/>
    </location>
</feature>
<keyword evidence="4" id="KW-1185">Reference proteome</keyword>
<dbReference type="GO" id="GO:0016757">
    <property type="term" value="F:glycosyltransferase activity"/>
    <property type="evidence" value="ECO:0007669"/>
    <property type="project" value="UniProtKB-KW"/>
</dbReference>
<evidence type="ECO:0000313" key="4">
    <source>
        <dbReference type="Proteomes" id="UP001597349"/>
    </source>
</evidence>
<proteinExistence type="predicted"/>
<sequence>MVSKPRFSILMPTHSRVDVIGMAIQSVLDQTVEDLELLVVGDGCAPGTAEVVEAFQDARIRFFDLPKAPNFGYANRNIALREARGELIGFAADDDLLFPDHLEILADGLKGGAAIAYSQALWVSTDGIAAPFLTNLELADEFRVFMEVGNTIPASCFLYRADCLPSRDVWPEDVASAGDWQIWRRLIRENPRNPLAYCRVPTVLHFSAKWKNSRHSQAPQLAILLDIADEAGWWPPALRVWIPNASKEQSEYSRLMRGDPAAWSEQMRRAAGDLVARLAWEDVQTIRPMLAGAEAEKATLQLEISRLHSELQLAQQGNAELQRAASDALNKEAALQPEISRLRDELDLARQSNVELRSAASEARNEKDEIEQALQACQMQIAALHQSRSWRFTGPLRRISTGLRSKKSPGSKS</sequence>
<dbReference type="Proteomes" id="UP001597349">
    <property type="component" value="Unassembled WGS sequence"/>
</dbReference>
<comment type="caution">
    <text evidence="3">The sequence shown here is derived from an EMBL/GenBank/DDBJ whole genome shotgun (WGS) entry which is preliminary data.</text>
</comment>
<evidence type="ECO:0000259" key="2">
    <source>
        <dbReference type="Pfam" id="PF00535"/>
    </source>
</evidence>
<dbReference type="PANTHER" id="PTHR43685:SF13">
    <property type="entry name" value="O ANTIGEN BIOSYNTHESIS RHAMNOSYLTRANSFERASE RFBN"/>
    <property type="match status" value="1"/>
</dbReference>
<dbReference type="InterPro" id="IPR050834">
    <property type="entry name" value="Glycosyltransf_2"/>
</dbReference>
<dbReference type="EMBL" id="JBHUGY010000080">
    <property type="protein sequence ID" value="MFD2058814.1"/>
    <property type="molecule type" value="Genomic_DNA"/>
</dbReference>
<dbReference type="CDD" id="cd00761">
    <property type="entry name" value="Glyco_tranf_GTA_type"/>
    <property type="match status" value="1"/>
</dbReference>
<dbReference type="PANTHER" id="PTHR43685">
    <property type="entry name" value="GLYCOSYLTRANSFERASE"/>
    <property type="match status" value="1"/>
</dbReference>
<dbReference type="InterPro" id="IPR001173">
    <property type="entry name" value="Glyco_trans_2-like"/>
</dbReference>
<feature type="coiled-coil region" evidence="1">
    <location>
        <begin position="290"/>
        <end position="387"/>
    </location>
</feature>
<dbReference type="InterPro" id="IPR029044">
    <property type="entry name" value="Nucleotide-diphossugar_trans"/>
</dbReference>
<gene>
    <name evidence="3" type="ORF">ACFSQT_38800</name>
</gene>
<dbReference type="EC" id="2.4.-.-" evidence="3"/>
<accession>A0ABW4WT89</accession>
<dbReference type="SUPFAM" id="SSF53448">
    <property type="entry name" value="Nucleotide-diphospho-sugar transferases"/>
    <property type="match status" value="1"/>
</dbReference>
<organism evidence="3 4">
    <name type="scientific">Mesorhizobium calcicola</name>
    <dbReference type="NCBI Taxonomy" id="1300310"/>
    <lineage>
        <taxon>Bacteria</taxon>
        <taxon>Pseudomonadati</taxon>
        <taxon>Pseudomonadota</taxon>
        <taxon>Alphaproteobacteria</taxon>
        <taxon>Hyphomicrobiales</taxon>
        <taxon>Phyllobacteriaceae</taxon>
        <taxon>Mesorhizobium</taxon>
    </lineage>
</organism>